<dbReference type="Gene3D" id="1.10.520.20">
    <property type="entry name" value="N-terminal domain of the delta subunit of the F1F0-ATP synthase"/>
    <property type="match status" value="1"/>
</dbReference>
<keyword evidence="6" id="KW-0406">Ion transport</keyword>
<feature type="region of interest" description="Disordered" evidence="9">
    <location>
        <begin position="35"/>
        <end position="65"/>
    </location>
</feature>
<sequence>MDTLSSSASTLKVSSALHSSHREFQHFKPPYTSYQFPWNTTTGPKSPLSNRTTSQPLHPKGALSSARCFSTTNTKTLSTKSSPITHESPTSGYAAALVEIAQNNGSLQTVRKDAEKLLKLLLLLDDAEKGEAVKEVVKRGELNRFLVVLLKLLVKRKKIDMVREVLMEFERICDELSGTNVVWVSSARKMKEDQLFGIARRVQKINGAINVKIKNFVGERPLSSFSFAF</sequence>
<keyword evidence="5" id="KW-0375">Hydrogen ion transport</keyword>
<evidence type="ECO:0000313" key="10">
    <source>
        <dbReference type="EMBL" id="MBX61442.1"/>
    </source>
</evidence>
<evidence type="ECO:0000256" key="1">
    <source>
        <dbReference type="ARBA" id="ARBA00004370"/>
    </source>
</evidence>
<evidence type="ECO:0000256" key="9">
    <source>
        <dbReference type="SAM" id="MobiDB-lite"/>
    </source>
</evidence>
<comment type="similarity">
    <text evidence="2">Belongs to the ATPase delta chain family.</text>
</comment>
<feature type="compositionally biased region" description="Polar residues" evidence="9">
    <location>
        <begin position="35"/>
        <end position="56"/>
    </location>
</feature>
<protein>
    <submittedName>
        <fullName evidence="10">Uncharacterized protein MANES_05G019500</fullName>
    </submittedName>
</protein>
<evidence type="ECO:0000256" key="4">
    <source>
        <dbReference type="ARBA" id="ARBA00022448"/>
    </source>
</evidence>
<dbReference type="AlphaFoldDB" id="A0A2P2Q3B9"/>
<keyword evidence="8" id="KW-0066">ATP synthesis</keyword>
<dbReference type="PANTHER" id="PTHR11910">
    <property type="entry name" value="ATP SYNTHASE DELTA CHAIN"/>
    <property type="match status" value="1"/>
</dbReference>
<evidence type="ECO:0000256" key="2">
    <source>
        <dbReference type="ARBA" id="ARBA00007046"/>
    </source>
</evidence>
<dbReference type="EMBL" id="GGEC01080958">
    <property type="protein sequence ID" value="MBX61442.1"/>
    <property type="molecule type" value="Transcribed_RNA"/>
</dbReference>
<evidence type="ECO:0000256" key="6">
    <source>
        <dbReference type="ARBA" id="ARBA00023065"/>
    </source>
</evidence>
<comment type="subunit">
    <text evidence="3">F-type ATPases have 2 components, CF(1) - the catalytic core - and CF(0) - the membrane proton channel. CF(1) has five subunits: alpha(3), beta(3), gamma(1), delta(1), epsilon(1). CF(0) has three main subunits: a, b and c.</text>
</comment>
<keyword evidence="4" id="KW-0813">Transport</keyword>
<dbReference type="SUPFAM" id="SSF47928">
    <property type="entry name" value="N-terminal domain of the delta subunit of the F1F0-ATP synthase"/>
    <property type="match status" value="1"/>
</dbReference>
<accession>A0A2P2Q3B9</accession>
<name>A0A2P2Q3B9_RHIMU</name>
<reference evidence="10" key="1">
    <citation type="submission" date="2018-02" db="EMBL/GenBank/DDBJ databases">
        <title>Rhizophora mucronata_Transcriptome.</title>
        <authorList>
            <person name="Meera S.P."/>
            <person name="Sreeshan A."/>
            <person name="Augustine A."/>
        </authorList>
    </citation>
    <scope>NUCLEOTIDE SEQUENCE</scope>
    <source>
        <tissue evidence="10">Leaf</tissue>
    </source>
</reference>
<dbReference type="Pfam" id="PF00213">
    <property type="entry name" value="OSCP"/>
    <property type="match status" value="1"/>
</dbReference>
<comment type="subcellular location">
    <subcellularLocation>
        <location evidence="1">Membrane</location>
    </subcellularLocation>
</comment>
<evidence type="ECO:0000256" key="5">
    <source>
        <dbReference type="ARBA" id="ARBA00022781"/>
    </source>
</evidence>
<dbReference type="InterPro" id="IPR026015">
    <property type="entry name" value="ATP_synth_OSCP/delta_N_sf"/>
</dbReference>
<evidence type="ECO:0000256" key="7">
    <source>
        <dbReference type="ARBA" id="ARBA00023136"/>
    </source>
</evidence>
<evidence type="ECO:0000256" key="8">
    <source>
        <dbReference type="ARBA" id="ARBA00023310"/>
    </source>
</evidence>
<organism evidence="10">
    <name type="scientific">Rhizophora mucronata</name>
    <name type="common">Asiatic mangrove</name>
    <dbReference type="NCBI Taxonomy" id="61149"/>
    <lineage>
        <taxon>Eukaryota</taxon>
        <taxon>Viridiplantae</taxon>
        <taxon>Streptophyta</taxon>
        <taxon>Embryophyta</taxon>
        <taxon>Tracheophyta</taxon>
        <taxon>Spermatophyta</taxon>
        <taxon>Magnoliopsida</taxon>
        <taxon>eudicotyledons</taxon>
        <taxon>Gunneridae</taxon>
        <taxon>Pentapetalae</taxon>
        <taxon>rosids</taxon>
        <taxon>fabids</taxon>
        <taxon>Malpighiales</taxon>
        <taxon>Rhizophoraceae</taxon>
        <taxon>Rhizophora</taxon>
    </lineage>
</organism>
<dbReference type="InterPro" id="IPR000711">
    <property type="entry name" value="ATPase_OSCP/dsu"/>
</dbReference>
<dbReference type="GO" id="GO:0046933">
    <property type="term" value="F:proton-transporting ATP synthase activity, rotational mechanism"/>
    <property type="evidence" value="ECO:0007669"/>
    <property type="project" value="InterPro"/>
</dbReference>
<proteinExistence type="inferred from homology"/>
<keyword evidence="7" id="KW-0472">Membrane</keyword>
<evidence type="ECO:0000256" key="3">
    <source>
        <dbReference type="ARBA" id="ARBA00011648"/>
    </source>
</evidence>
<dbReference type="GO" id="GO:0016020">
    <property type="term" value="C:membrane"/>
    <property type="evidence" value="ECO:0007669"/>
    <property type="project" value="UniProtKB-SubCell"/>
</dbReference>